<protein>
    <submittedName>
        <fullName evidence="4">GGDEF-domain containing protein</fullName>
    </submittedName>
</protein>
<dbReference type="InterPro" id="IPR035919">
    <property type="entry name" value="EAL_sf"/>
</dbReference>
<feature type="transmembrane region" description="Helical" evidence="1">
    <location>
        <begin position="20"/>
        <end position="38"/>
    </location>
</feature>
<dbReference type="SUPFAM" id="SSF55073">
    <property type="entry name" value="Nucleotide cyclase"/>
    <property type="match status" value="1"/>
</dbReference>
<name>A0A317ECC1_9PROT</name>
<dbReference type="SMART" id="SM00267">
    <property type="entry name" value="GGDEF"/>
    <property type="match status" value="1"/>
</dbReference>
<dbReference type="PROSITE" id="PS50887">
    <property type="entry name" value="GGDEF"/>
    <property type="match status" value="1"/>
</dbReference>
<keyword evidence="1" id="KW-0812">Transmembrane</keyword>
<dbReference type="PANTHER" id="PTHR33121:SF70">
    <property type="entry name" value="SIGNALING PROTEIN YKOW"/>
    <property type="match status" value="1"/>
</dbReference>
<sequence>MVPMKLLPRFVTALKIRPIYALIFAGTAVAQAVLTHIGAFDLLYRWSRAHEHWEIDEIFTTFSVLSFALMAVLIVRNKDVRRAQAEHRKAEARAHALARYDTLTGLANRQGFQEDIAARLSAVAPEDGRLVVMILDIDHFKVVNDSLGQAAGDKVLQQIADRLRSLRGPSDRAAHIGGDEFALLAGPLRDDDDIIRLARRALGVLGLPIHRTGLSAKVTVSIGIALYPGDGESGEILLQRAESALYRAKAAGRNTYALFDATHHQALHEQRETERALRSGIARGEIVTHFQPIFDLQSRHLVCVEALARWQRPDHGLIPPAVFIPIAEDLGLIGDLFGQVLRSAAEEAVRWPPTVPVAVNLSPLQLHDPDTAQRILAILDSVGLPPDRLEIEITESALLAEVEAARQSIQRLRRAGIHFALDDFGTGYANLHQLRDLPFDKVKIDRSFVMRLADPDTACLLERIIDLAHAMRLTVVAEGIETEAEAAWTRDHGCHHGQGYGLARPMPAHALLDMMAARP</sequence>
<dbReference type="Gene3D" id="3.20.20.450">
    <property type="entry name" value="EAL domain"/>
    <property type="match status" value="1"/>
</dbReference>
<evidence type="ECO:0000313" key="5">
    <source>
        <dbReference type="Proteomes" id="UP000245461"/>
    </source>
</evidence>
<dbReference type="InterPro" id="IPR050706">
    <property type="entry name" value="Cyclic-di-GMP_PDE-like"/>
</dbReference>
<dbReference type="InterPro" id="IPR000160">
    <property type="entry name" value="GGDEF_dom"/>
</dbReference>
<dbReference type="PROSITE" id="PS50883">
    <property type="entry name" value="EAL"/>
    <property type="match status" value="1"/>
</dbReference>
<comment type="caution">
    <text evidence="4">The sequence shown here is derived from an EMBL/GenBank/DDBJ whole genome shotgun (WGS) entry which is preliminary data.</text>
</comment>
<keyword evidence="1" id="KW-1133">Transmembrane helix</keyword>
<dbReference type="AlphaFoldDB" id="A0A317ECC1"/>
<proteinExistence type="predicted"/>
<accession>A0A317ECC1</accession>
<dbReference type="SUPFAM" id="SSF141868">
    <property type="entry name" value="EAL domain-like"/>
    <property type="match status" value="1"/>
</dbReference>
<dbReference type="InterPro" id="IPR001633">
    <property type="entry name" value="EAL_dom"/>
</dbReference>
<dbReference type="InterPro" id="IPR043128">
    <property type="entry name" value="Rev_trsase/Diguanyl_cyclase"/>
</dbReference>
<dbReference type="NCBIfam" id="TIGR00254">
    <property type="entry name" value="GGDEF"/>
    <property type="match status" value="1"/>
</dbReference>
<dbReference type="Pfam" id="PF00563">
    <property type="entry name" value="EAL"/>
    <property type="match status" value="1"/>
</dbReference>
<feature type="transmembrane region" description="Helical" evidence="1">
    <location>
        <begin position="58"/>
        <end position="75"/>
    </location>
</feature>
<dbReference type="CDD" id="cd01948">
    <property type="entry name" value="EAL"/>
    <property type="match status" value="1"/>
</dbReference>
<dbReference type="CDD" id="cd01949">
    <property type="entry name" value="GGDEF"/>
    <property type="match status" value="1"/>
</dbReference>
<keyword evidence="5" id="KW-1185">Reference proteome</keyword>
<dbReference type="GO" id="GO:0071111">
    <property type="term" value="F:cyclic-guanylate-specific phosphodiesterase activity"/>
    <property type="evidence" value="ECO:0007669"/>
    <property type="project" value="InterPro"/>
</dbReference>
<dbReference type="OrthoDB" id="9814202at2"/>
<keyword evidence="1" id="KW-0472">Membrane</keyword>
<evidence type="ECO:0000313" key="4">
    <source>
        <dbReference type="EMBL" id="PWR24282.1"/>
    </source>
</evidence>
<dbReference type="PANTHER" id="PTHR33121">
    <property type="entry name" value="CYCLIC DI-GMP PHOSPHODIESTERASE PDEF"/>
    <property type="match status" value="1"/>
</dbReference>
<dbReference type="Proteomes" id="UP000245461">
    <property type="component" value="Unassembled WGS sequence"/>
</dbReference>
<evidence type="ECO:0000256" key="1">
    <source>
        <dbReference type="SAM" id="Phobius"/>
    </source>
</evidence>
<dbReference type="Pfam" id="PF00990">
    <property type="entry name" value="GGDEF"/>
    <property type="match status" value="1"/>
</dbReference>
<feature type="domain" description="EAL" evidence="2">
    <location>
        <begin position="270"/>
        <end position="519"/>
    </location>
</feature>
<feature type="domain" description="GGDEF" evidence="3">
    <location>
        <begin position="128"/>
        <end position="261"/>
    </location>
</feature>
<dbReference type="EMBL" id="QGLE01000004">
    <property type="protein sequence ID" value="PWR24282.1"/>
    <property type="molecule type" value="Genomic_DNA"/>
</dbReference>
<dbReference type="Gene3D" id="3.30.70.270">
    <property type="match status" value="1"/>
</dbReference>
<organism evidence="4 5">
    <name type="scientific">Zavarzinia aquatilis</name>
    <dbReference type="NCBI Taxonomy" id="2211142"/>
    <lineage>
        <taxon>Bacteria</taxon>
        <taxon>Pseudomonadati</taxon>
        <taxon>Pseudomonadota</taxon>
        <taxon>Alphaproteobacteria</taxon>
        <taxon>Rhodospirillales</taxon>
        <taxon>Zavarziniaceae</taxon>
        <taxon>Zavarzinia</taxon>
    </lineage>
</organism>
<gene>
    <name evidence="4" type="ORF">DKG74_09200</name>
</gene>
<reference evidence="4 5" key="1">
    <citation type="submission" date="2018-05" db="EMBL/GenBank/DDBJ databases">
        <title>Zavarzinia sp. HR-AS.</title>
        <authorList>
            <person name="Lee Y."/>
            <person name="Jeon C.O."/>
        </authorList>
    </citation>
    <scope>NUCLEOTIDE SEQUENCE [LARGE SCALE GENOMIC DNA]</scope>
    <source>
        <strain evidence="4 5">HR-AS</strain>
    </source>
</reference>
<evidence type="ECO:0000259" key="2">
    <source>
        <dbReference type="PROSITE" id="PS50883"/>
    </source>
</evidence>
<dbReference type="SMART" id="SM00052">
    <property type="entry name" value="EAL"/>
    <property type="match status" value="1"/>
</dbReference>
<dbReference type="InterPro" id="IPR029787">
    <property type="entry name" value="Nucleotide_cyclase"/>
</dbReference>
<evidence type="ECO:0000259" key="3">
    <source>
        <dbReference type="PROSITE" id="PS50887"/>
    </source>
</evidence>